<dbReference type="AlphaFoldDB" id="A0A1B1E220"/>
<dbReference type="GeneID" id="30910405"/>
<feature type="domain" description="Schizont-infected cell agglutination C-terminal" evidence="1">
    <location>
        <begin position="2"/>
        <end position="115"/>
    </location>
</feature>
<gene>
    <name evidence="2" type="ORF">PCOAH_00036740</name>
</gene>
<organism evidence="2 3">
    <name type="scientific">Plasmodium coatneyi</name>
    <dbReference type="NCBI Taxonomy" id="208452"/>
    <lineage>
        <taxon>Eukaryota</taxon>
        <taxon>Sar</taxon>
        <taxon>Alveolata</taxon>
        <taxon>Apicomplexa</taxon>
        <taxon>Aconoidasida</taxon>
        <taxon>Haemosporida</taxon>
        <taxon>Plasmodiidae</taxon>
        <taxon>Plasmodium</taxon>
    </lineage>
</organism>
<dbReference type="OrthoDB" id="376328at2759"/>
<dbReference type="Pfam" id="PF12879">
    <property type="entry name" value="SICA_C"/>
    <property type="match status" value="1"/>
</dbReference>
<protein>
    <submittedName>
        <fullName evidence="2">SICA antigen</fullName>
    </submittedName>
</protein>
<evidence type="ECO:0000313" key="2">
    <source>
        <dbReference type="EMBL" id="ANQ09081.1"/>
    </source>
</evidence>
<sequence>MDHGIDHSGPYKYTLVKKRIPRSVPTGTKVPKKRVGSRAVGHRTIIDIHLEVLDECQKWDLHSTKKDFFEILVEEFMVPEFIKDEKVTKEDFVLEEYIPKDFVPMEHLQSSDSGFEGGRLCS</sequence>
<evidence type="ECO:0000259" key="1">
    <source>
        <dbReference type="Pfam" id="PF12879"/>
    </source>
</evidence>
<keyword evidence="3" id="KW-1185">Reference proteome</keyword>
<dbReference type="EMBL" id="CP016249">
    <property type="protein sequence ID" value="ANQ09081.1"/>
    <property type="molecule type" value="Genomic_DNA"/>
</dbReference>
<accession>A0A1B1E220</accession>
<name>A0A1B1E220_9APIC</name>
<proteinExistence type="predicted"/>
<evidence type="ECO:0000313" key="3">
    <source>
        <dbReference type="Proteomes" id="UP000092716"/>
    </source>
</evidence>
<dbReference type="KEGG" id="pcot:PCOAH_00036740"/>
<dbReference type="InterPro" id="IPR024288">
    <property type="entry name" value="SICA_C"/>
</dbReference>
<dbReference type="VEuPathDB" id="PlasmoDB:PCOAH_00036740"/>
<dbReference type="RefSeq" id="XP_019915776.1">
    <property type="nucleotide sequence ID" value="XM_020060465.1"/>
</dbReference>
<reference evidence="3" key="1">
    <citation type="submission" date="2016-06" db="EMBL/GenBank/DDBJ databases">
        <title>First high quality genome sequence of Plasmodium coatneyi using continuous long reads from single molecule, real-time sequencing.</title>
        <authorList>
            <person name="Chien J.-T."/>
            <person name="Pakala S.B."/>
            <person name="Geraldo J.A."/>
            <person name="Lapp S.A."/>
            <person name="Barnwell J.W."/>
            <person name="Kissinger J.C."/>
            <person name="Galinski M.R."/>
            <person name="Humphrey J.C."/>
        </authorList>
    </citation>
    <scope>NUCLEOTIDE SEQUENCE [LARGE SCALE GENOMIC DNA]</scope>
    <source>
        <strain evidence="3">Hackeri</strain>
    </source>
</reference>
<dbReference type="Proteomes" id="UP000092716">
    <property type="component" value="Chromosome 11"/>
</dbReference>